<dbReference type="PANTHER" id="PTHR46157">
    <property type="entry name" value="K(+) EFFLUX ANTIPORTER 3, CHLOROPLASTIC"/>
    <property type="match status" value="1"/>
</dbReference>
<feature type="compositionally biased region" description="Low complexity" evidence="10">
    <location>
        <begin position="186"/>
        <end position="196"/>
    </location>
</feature>
<feature type="signal peptide" evidence="12">
    <location>
        <begin position="1"/>
        <end position="16"/>
    </location>
</feature>
<feature type="transmembrane region" description="Helical" evidence="11">
    <location>
        <begin position="596"/>
        <end position="621"/>
    </location>
</feature>
<feature type="chain" id="PRO_5003117524" evidence="12">
    <location>
        <begin position="17"/>
        <end position="1064"/>
    </location>
</feature>
<keyword evidence="12" id="KW-0732">Signal</keyword>
<evidence type="ECO:0000256" key="6">
    <source>
        <dbReference type="ARBA" id="ARBA00022958"/>
    </source>
</evidence>
<feature type="transmembrane region" description="Helical" evidence="11">
    <location>
        <begin position="478"/>
        <end position="499"/>
    </location>
</feature>
<dbReference type="GO" id="GO:1902600">
    <property type="term" value="P:proton transmembrane transport"/>
    <property type="evidence" value="ECO:0007669"/>
    <property type="project" value="InterPro"/>
</dbReference>
<dbReference type="InterPro" id="IPR036291">
    <property type="entry name" value="NAD(P)-bd_dom_sf"/>
</dbReference>
<evidence type="ECO:0000256" key="4">
    <source>
        <dbReference type="ARBA" id="ARBA00022538"/>
    </source>
</evidence>
<keyword evidence="6" id="KW-0630">Potassium</keyword>
<evidence type="ECO:0000256" key="7">
    <source>
        <dbReference type="ARBA" id="ARBA00022989"/>
    </source>
</evidence>
<evidence type="ECO:0000313" key="15">
    <source>
        <dbReference type="Proteomes" id="UP000002630"/>
    </source>
</evidence>
<feature type="region of interest" description="Disordered" evidence="10">
    <location>
        <begin position="1016"/>
        <end position="1064"/>
    </location>
</feature>
<keyword evidence="8" id="KW-0406">Ion transport</keyword>
<evidence type="ECO:0000256" key="5">
    <source>
        <dbReference type="ARBA" id="ARBA00022692"/>
    </source>
</evidence>
<dbReference type="Pfam" id="PF00999">
    <property type="entry name" value="Na_H_Exchanger"/>
    <property type="match status" value="1"/>
</dbReference>
<feature type="region of interest" description="Disordered" evidence="10">
    <location>
        <begin position="186"/>
        <end position="271"/>
    </location>
</feature>
<gene>
    <name evidence="14" type="ORF">Esi_0070_0026</name>
</gene>
<dbReference type="Gene3D" id="3.40.50.720">
    <property type="entry name" value="NAD(P)-binding Rossmann-like Domain"/>
    <property type="match status" value="1"/>
</dbReference>
<dbReference type="FunFam" id="3.40.50.720:FF:000036">
    <property type="entry name" value="Glutathione-regulated potassium-efflux system protein KefB"/>
    <property type="match status" value="1"/>
</dbReference>
<keyword evidence="5 11" id="KW-0812">Transmembrane</keyword>
<feature type="transmembrane region" description="Helical" evidence="11">
    <location>
        <begin position="388"/>
        <end position="411"/>
    </location>
</feature>
<dbReference type="STRING" id="2880.D8LS49"/>
<evidence type="ECO:0000313" key="14">
    <source>
        <dbReference type="EMBL" id="CBN75106.1"/>
    </source>
</evidence>
<dbReference type="GO" id="GO:0012505">
    <property type="term" value="C:endomembrane system"/>
    <property type="evidence" value="ECO:0007669"/>
    <property type="project" value="UniProtKB-SubCell"/>
</dbReference>
<dbReference type="OrthoDB" id="4834at2759"/>
<dbReference type="AlphaFoldDB" id="D8LS49"/>
<keyword evidence="7 11" id="KW-1133">Transmembrane helix</keyword>
<accession>D8LS49</accession>
<keyword evidence="3" id="KW-0050">Antiport</keyword>
<evidence type="ECO:0000256" key="11">
    <source>
        <dbReference type="SAM" id="Phobius"/>
    </source>
</evidence>
<dbReference type="InterPro" id="IPR006153">
    <property type="entry name" value="Cation/H_exchanger_TM"/>
</dbReference>
<evidence type="ECO:0000259" key="13">
    <source>
        <dbReference type="PROSITE" id="PS51201"/>
    </source>
</evidence>
<name>D8LS49_ECTSI</name>
<dbReference type="PROSITE" id="PS51201">
    <property type="entry name" value="RCK_N"/>
    <property type="match status" value="1"/>
</dbReference>
<evidence type="ECO:0000256" key="2">
    <source>
        <dbReference type="ARBA" id="ARBA00022448"/>
    </source>
</evidence>
<proteinExistence type="predicted"/>
<feature type="transmembrane region" description="Helical" evidence="11">
    <location>
        <begin position="417"/>
        <end position="437"/>
    </location>
</feature>
<dbReference type="InterPro" id="IPR038770">
    <property type="entry name" value="Na+/solute_symporter_sf"/>
</dbReference>
<dbReference type="Gene3D" id="1.20.1530.20">
    <property type="match status" value="1"/>
</dbReference>
<dbReference type="GO" id="GO:0006813">
    <property type="term" value="P:potassium ion transport"/>
    <property type="evidence" value="ECO:0007669"/>
    <property type="project" value="UniProtKB-KW"/>
</dbReference>
<feature type="transmembrane region" description="Helical" evidence="11">
    <location>
        <begin position="569"/>
        <end position="589"/>
    </location>
</feature>
<feature type="domain" description="RCK N-terminal" evidence="13">
    <location>
        <begin position="709"/>
        <end position="824"/>
    </location>
</feature>
<evidence type="ECO:0000256" key="1">
    <source>
        <dbReference type="ARBA" id="ARBA00004127"/>
    </source>
</evidence>
<evidence type="ECO:0000256" key="10">
    <source>
        <dbReference type="SAM" id="MobiDB-lite"/>
    </source>
</evidence>
<dbReference type="eggNOG" id="KOG1650">
    <property type="taxonomic scope" value="Eukaryota"/>
</dbReference>
<dbReference type="EMBL" id="FN649751">
    <property type="protein sequence ID" value="CBN75106.1"/>
    <property type="molecule type" value="Genomic_DNA"/>
</dbReference>
<keyword evidence="2" id="KW-0813">Transport</keyword>
<feature type="transmembrane region" description="Helical" evidence="11">
    <location>
        <begin position="520"/>
        <end position="549"/>
    </location>
</feature>
<evidence type="ECO:0000256" key="9">
    <source>
        <dbReference type="ARBA" id="ARBA00023136"/>
    </source>
</evidence>
<evidence type="ECO:0000256" key="3">
    <source>
        <dbReference type="ARBA" id="ARBA00022449"/>
    </source>
</evidence>
<dbReference type="EMBL" id="FN648927">
    <property type="protein sequence ID" value="CBN75106.1"/>
    <property type="molecule type" value="Genomic_DNA"/>
</dbReference>
<organism evidence="14 15">
    <name type="scientific">Ectocarpus siliculosus</name>
    <name type="common">Brown alga</name>
    <name type="synonym">Conferva siliculosa</name>
    <dbReference type="NCBI Taxonomy" id="2880"/>
    <lineage>
        <taxon>Eukaryota</taxon>
        <taxon>Sar</taxon>
        <taxon>Stramenopiles</taxon>
        <taxon>Ochrophyta</taxon>
        <taxon>PX clade</taxon>
        <taxon>Phaeophyceae</taxon>
        <taxon>Ectocarpales</taxon>
        <taxon>Ectocarpaceae</taxon>
        <taxon>Ectocarpus</taxon>
    </lineage>
</organism>
<dbReference type="Proteomes" id="UP000002630">
    <property type="component" value="Linkage Group LG26"/>
</dbReference>
<feature type="compositionally biased region" description="Low complexity" evidence="10">
    <location>
        <begin position="952"/>
        <end position="965"/>
    </location>
</feature>
<comment type="subcellular location">
    <subcellularLocation>
        <location evidence="1">Endomembrane system</location>
        <topology evidence="1">Multi-pass membrane protein</topology>
    </subcellularLocation>
</comment>
<dbReference type="SUPFAM" id="SSF51735">
    <property type="entry name" value="NAD(P)-binding Rossmann-fold domains"/>
    <property type="match status" value="1"/>
</dbReference>
<protein>
    <submittedName>
        <fullName evidence="14">Similarity to sodium/hydrogen exchanger and potassium exchanger</fullName>
    </submittedName>
</protein>
<dbReference type="InterPro" id="IPR003148">
    <property type="entry name" value="RCK_N"/>
</dbReference>
<evidence type="ECO:0000256" key="8">
    <source>
        <dbReference type="ARBA" id="ARBA00023065"/>
    </source>
</evidence>
<feature type="transmembrane region" description="Helical" evidence="11">
    <location>
        <begin position="449"/>
        <end position="472"/>
    </location>
</feature>
<keyword evidence="15" id="KW-1185">Reference proteome</keyword>
<keyword evidence="9 11" id="KW-0472">Membrane</keyword>
<dbReference type="Pfam" id="PF02254">
    <property type="entry name" value="TrkA_N"/>
    <property type="match status" value="1"/>
</dbReference>
<dbReference type="InParanoid" id="D8LS49"/>
<feature type="region of interest" description="Disordered" evidence="10">
    <location>
        <begin position="952"/>
        <end position="976"/>
    </location>
</feature>
<evidence type="ECO:0000256" key="12">
    <source>
        <dbReference type="SAM" id="SignalP"/>
    </source>
</evidence>
<keyword evidence="4" id="KW-0633">Potassium transport</keyword>
<reference evidence="14 15" key="1">
    <citation type="journal article" date="2010" name="Nature">
        <title>The Ectocarpus genome and the independent evolution of multicellularity in brown algae.</title>
        <authorList>
            <person name="Cock J.M."/>
            <person name="Sterck L."/>
            <person name="Rouze P."/>
            <person name="Scornet D."/>
            <person name="Allen A.E."/>
            <person name="Amoutzias G."/>
            <person name="Anthouard V."/>
            <person name="Artiguenave F."/>
            <person name="Aury J.M."/>
            <person name="Badger J.H."/>
            <person name="Beszteri B."/>
            <person name="Billiau K."/>
            <person name="Bonnet E."/>
            <person name="Bothwell J.H."/>
            <person name="Bowler C."/>
            <person name="Boyen C."/>
            <person name="Brownlee C."/>
            <person name="Carrano C.J."/>
            <person name="Charrier B."/>
            <person name="Cho G.Y."/>
            <person name="Coelho S.M."/>
            <person name="Collen J."/>
            <person name="Corre E."/>
            <person name="Da Silva C."/>
            <person name="Delage L."/>
            <person name="Delaroque N."/>
            <person name="Dittami S.M."/>
            <person name="Doulbeau S."/>
            <person name="Elias M."/>
            <person name="Farnham G."/>
            <person name="Gachon C.M."/>
            <person name="Gschloessl B."/>
            <person name="Heesch S."/>
            <person name="Jabbari K."/>
            <person name="Jubin C."/>
            <person name="Kawai H."/>
            <person name="Kimura K."/>
            <person name="Kloareg B."/>
            <person name="Kupper F.C."/>
            <person name="Lang D."/>
            <person name="Le Bail A."/>
            <person name="Leblanc C."/>
            <person name="Lerouge P."/>
            <person name="Lohr M."/>
            <person name="Lopez P.J."/>
            <person name="Martens C."/>
            <person name="Maumus F."/>
            <person name="Michel G."/>
            <person name="Miranda-Saavedra D."/>
            <person name="Morales J."/>
            <person name="Moreau H."/>
            <person name="Motomura T."/>
            <person name="Nagasato C."/>
            <person name="Napoli C.A."/>
            <person name="Nelson D.R."/>
            <person name="Nyvall-Collen P."/>
            <person name="Peters A.F."/>
            <person name="Pommier C."/>
            <person name="Potin P."/>
            <person name="Poulain J."/>
            <person name="Quesneville H."/>
            <person name="Read B."/>
            <person name="Rensing S.A."/>
            <person name="Ritter A."/>
            <person name="Rousvoal S."/>
            <person name="Samanta M."/>
            <person name="Samson G."/>
            <person name="Schroeder D.C."/>
            <person name="Segurens B."/>
            <person name="Strittmatter M."/>
            <person name="Tonon T."/>
            <person name="Tregear J.W."/>
            <person name="Valentin K."/>
            <person name="von Dassow P."/>
            <person name="Yamagishi T."/>
            <person name="Van de Peer Y."/>
            <person name="Wincker P."/>
        </authorList>
    </citation>
    <scope>NUCLEOTIDE SEQUENCE [LARGE SCALE GENOMIC DNA]</scope>
    <source>
        <strain evidence="15">Ec32 / CCAP1310/4</strain>
    </source>
</reference>
<dbReference type="GO" id="GO:0016020">
    <property type="term" value="C:membrane"/>
    <property type="evidence" value="ECO:0007669"/>
    <property type="project" value="InterPro"/>
</dbReference>
<sequence length="1064" mass="109381">MLVWAVLCCATPVAVAFVSPKARVARLSALGKSNPVGKPGVTSHRWAATTAKHGSSSGRATGTGRRLHMRMGSAAPVDAQAVGEGRGRRRKAFRARVGALFRGTAAGDTRLERATYLASYWLRAARRVASKRALTVALAFTLAFPSLIAPRFSPGGTEGGLAAGGAGSAHPAVELVLPFSENAAAAEQATPAPATGGARGVREQHQQHQGVVSGGAGRTGASRAAFVGPWGKEEGDRGGDAQGARSSSKGGLSAAAVRAPSKRVGGTKRGKAVEKDGTKEALRSMATKAGVNGREIAEDFWGHIQGAKRDVLVILMANALIIPVCKRVGLSPVLGFLAAGVALGPNCLSIVSDVKAIEVLGEMGIVFFLFEMGLELSVTRLMAMKRDVFGLGLATFGVSAAAVAGACYVAGLTGAQMVVIGGGVALSSSAFVLQLLRDRDDLGTRYGRACFGILLFQDLAVVPLLVAIPLLAGGGGGLAAALTSAATKAAIALGLIAFIGKNILSRFFLLVAKSKSQEAFLAVILLTVIALSSITEGLGLSGTLGAFLAGTLLADTKYTPQVEADIAPFRALLLGMFFMTVGFEIDLALCFNNLPLVASLVSGLLAMKAAIIALIALAFGLSVANAQQTGLLLSQGGEFAFVAFGMAERLGIIEPQLCKLLLTTVAISMAATPALSNFSAWVADQMEARMGYDHYLGGDSESDEIRQGDGFVVVCGYGRIGRLVCELLGKKFINFVAFDNNPLKAMEARNRGLPVFYGDVMRPEVLNAFNVGKAKAVICTLSEVKGTTTAVVNLRREFPDLPIFARAQDARHQKNLASITDVVAMVPTLPEDSIIVSLPFGGAVLRSLGCTADEVNVLLEDTRKKFVLEKGLENEEDDNLFEQLGIQKSMVETYTENPILKDAGGAVDADTVETDDARDAGKGSAAAATKTEKAAEAAAAVAAVAVASAAAKPTAATDLPGLDGSSDSDEDVAADGSAAAAEAQATVAAAAAAVEPEPESSEAARAAAAALEAAVASGDVVYPKNDPTHDADKDGEDDLDGGIVNGEEGEGEELAASVGSKESS</sequence>
<dbReference type="PANTHER" id="PTHR46157:SF4">
    <property type="entry name" value="K(+) EFFLUX ANTIPORTER 3, CHLOROPLASTIC"/>
    <property type="match status" value="1"/>
</dbReference>
<dbReference type="GO" id="GO:0015297">
    <property type="term" value="F:antiporter activity"/>
    <property type="evidence" value="ECO:0007669"/>
    <property type="project" value="UniProtKB-KW"/>
</dbReference>